<comment type="caution">
    <text evidence="2">The sequence shown here is derived from an EMBL/GenBank/DDBJ whole genome shotgun (WGS) entry which is preliminary data.</text>
</comment>
<sequence>MSSPAAARLKVNAIKSKHNHFINSENLFHGYIDLIETPSGLAGFQQQQWEEEKAGQCTALPTLQINGEGVSPGENDADCQGGRGSESLDADLLSPLPIPPLMWHPVPRTSTFRNRMAQRA</sequence>
<reference evidence="2 3" key="1">
    <citation type="submission" date="2019-05" db="EMBL/GenBank/DDBJ databases">
        <title>Another draft genome of Portunus trituberculatus and its Hox gene families provides insights of decapod evolution.</title>
        <authorList>
            <person name="Jeong J.-H."/>
            <person name="Song I."/>
            <person name="Kim S."/>
            <person name="Choi T."/>
            <person name="Kim D."/>
            <person name="Ryu S."/>
            <person name="Kim W."/>
        </authorList>
    </citation>
    <scope>NUCLEOTIDE SEQUENCE [LARGE SCALE GENOMIC DNA]</scope>
    <source>
        <tissue evidence="2">Muscle</tissue>
    </source>
</reference>
<evidence type="ECO:0000313" key="2">
    <source>
        <dbReference type="EMBL" id="MPC74554.1"/>
    </source>
</evidence>
<feature type="region of interest" description="Disordered" evidence="1">
    <location>
        <begin position="65"/>
        <end position="90"/>
    </location>
</feature>
<accession>A0A5B7I1F3</accession>
<dbReference type="AlphaFoldDB" id="A0A5B7I1F3"/>
<protein>
    <submittedName>
        <fullName evidence="2">Uncharacterized protein</fullName>
    </submittedName>
</protein>
<evidence type="ECO:0000256" key="1">
    <source>
        <dbReference type="SAM" id="MobiDB-lite"/>
    </source>
</evidence>
<proteinExistence type="predicted"/>
<dbReference type="Proteomes" id="UP000324222">
    <property type="component" value="Unassembled WGS sequence"/>
</dbReference>
<gene>
    <name evidence="2" type="ORF">E2C01_068917</name>
</gene>
<name>A0A5B7I1F3_PORTR</name>
<evidence type="ECO:0000313" key="3">
    <source>
        <dbReference type="Proteomes" id="UP000324222"/>
    </source>
</evidence>
<organism evidence="2 3">
    <name type="scientific">Portunus trituberculatus</name>
    <name type="common">Swimming crab</name>
    <name type="synonym">Neptunus trituberculatus</name>
    <dbReference type="NCBI Taxonomy" id="210409"/>
    <lineage>
        <taxon>Eukaryota</taxon>
        <taxon>Metazoa</taxon>
        <taxon>Ecdysozoa</taxon>
        <taxon>Arthropoda</taxon>
        <taxon>Crustacea</taxon>
        <taxon>Multicrustacea</taxon>
        <taxon>Malacostraca</taxon>
        <taxon>Eumalacostraca</taxon>
        <taxon>Eucarida</taxon>
        <taxon>Decapoda</taxon>
        <taxon>Pleocyemata</taxon>
        <taxon>Brachyura</taxon>
        <taxon>Eubrachyura</taxon>
        <taxon>Portunoidea</taxon>
        <taxon>Portunidae</taxon>
        <taxon>Portuninae</taxon>
        <taxon>Portunus</taxon>
    </lineage>
</organism>
<dbReference type="EMBL" id="VSRR010039172">
    <property type="protein sequence ID" value="MPC74554.1"/>
    <property type="molecule type" value="Genomic_DNA"/>
</dbReference>
<keyword evidence="3" id="KW-1185">Reference proteome</keyword>